<evidence type="ECO:0000256" key="1">
    <source>
        <dbReference type="SAM" id="MobiDB-lite"/>
    </source>
</evidence>
<evidence type="ECO:0000313" key="2">
    <source>
        <dbReference type="EMBL" id="KJZ76290.1"/>
    </source>
</evidence>
<feature type="region of interest" description="Disordered" evidence="1">
    <location>
        <begin position="672"/>
        <end position="691"/>
    </location>
</feature>
<feature type="compositionally biased region" description="Polar residues" evidence="1">
    <location>
        <begin position="88"/>
        <end position="100"/>
    </location>
</feature>
<name>A0A0F7ZPY1_9HYPO</name>
<dbReference type="Proteomes" id="UP000054481">
    <property type="component" value="Unassembled WGS sequence"/>
</dbReference>
<gene>
    <name evidence="2" type="ORF">HIM_04372</name>
</gene>
<feature type="compositionally biased region" description="Low complexity" evidence="1">
    <location>
        <begin position="702"/>
        <end position="720"/>
    </location>
</feature>
<organism evidence="2 3">
    <name type="scientific">Hirsutella minnesotensis 3608</name>
    <dbReference type="NCBI Taxonomy" id="1043627"/>
    <lineage>
        <taxon>Eukaryota</taxon>
        <taxon>Fungi</taxon>
        <taxon>Dikarya</taxon>
        <taxon>Ascomycota</taxon>
        <taxon>Pezizomycotina</taxon>
        <taxon>Sordariomycetes</taxon>
        <taxon>Hypocreomycetidae</taxon>
        <taxon>Hypocreales</taxon>
        <taxon>Ophiocordycipitaceae</taxon>
        <taxon>Hirsutella</taxon>
    </lineage>
</organism>
<feature type="region of interest" description="Disordered" evidence="1">
    <location>
        <begin position="702"/>
        <end position="790"/>
    </location>
</feature>
<feature type="region of interest" description="Disordered" evidence="1">
    <location>
        <begin position="804"/>
        <end position="924"/>
    </location>
</feature>
<feature type="region of interest" description="Disordered" evidence="1">
    <location>
        <begin position="219"/>
        <end position="248"/>
    </location>
</feature>
<proteinExistence type="predicted"/>
<reference evidence="2 3" key="1">
    <citation type="journal article" date="2014" name="Genome Biol. Evol.">
        <title>Comparative genomics and transcriptomics analyses reveal divergent lifestyle features of nematode endoparasitic fungus Hirsutella minnesotensis.</title>
        <authorList>
            <person name="Lai Y."/>
            <person name="Liu K."/>
            <person name="Zhang X."/>
            <person name="Zhang X."/>
            <person name="Li K."/>
            <person name="Wang N."/>
            <person name="Shu C."/>
            <person name="Wu Y."/>
            <person name="Wang C."/>
            <person name="Bushley K.E."/>
            <person name="Xiang M."/>
            <person name="Liu X."/>
        </authorList>
    </citation>
    <scope>NUCLEOTIDE SEQUENCE [LARGE SCALE GENOMIC DNA]</scope>
    <source>
        <strain evidence="2 3">3608</strain>
    </source>
</reference>
<feature type="compositionally biased region" description="Basic and acidic residues" evidence="1">
    <location>
        <begin position="862"/>
        <end position="890"/>
    </location>
</feature>
<feature type="compositionally biased region" description="Acidic residues" evidence="1">
    <location>
        <begin position="832"/>
        <end position="848"/>
    </location>
</feature>
<feature type="compositionally biased region" description="Polar residues" evidence="1">
    <location>
        <begin position="893"/>
        <end position="908"/>
    </location>
</feature>
<feature type="region of interest" description="Disordered" evidence="1">
    <location>
        <begin position="87"/>
        <end position="114"/>
    </location>
</feature>
<accession>A0A0F7ZPY1</accession>
<dbReference type="OrthoDB" id="5427134at2759"/>
<feature type="compositionally biased region" description="Polar residues" evidence="1">
    <location>
        <begin position="746"/>
        <end position="763"/>
    </location>
</feature>
<feature type="compositionally biased region" description="Basic and acidic residues" evidence="1">
    <location>
        <begin position="915"/>
        <end position="924"/>
    </location>
</feature>
<sequence length="924" mass="103030">MAATPYESTPFAPANAFDIYNDAPPTTPRNLTSLPGGGCNFADLTPGANGVKCGCRRFWARQLPGGPPDQSGWCMCNHHACYHDQGPQELQSPFTQTAGQENERPRTGREPLSPMLGMSYGMPSTTPGIDFPGISGEPLSFIHEALDQHDRISRADPTQPPGSLPDTMPWTDRLHSPAHPISPLPPIPSQCLMPSQTTSTASSVQARYIRPFAGKGLRTLSGTTNVKPPGSSHQHKNAYHDANGPDASFVLVQPDDQRTTSRPATATLSEHRSAHALAAVNTEALKEWVNNTLGDHSQRLGRLETVSFHDECHDRFDNFDVRMSEFESRLEEVEKATNDNASVATAHGARHDECANQSIISTSTCNGRAQRQSDVMIQIQSLQSQVSVLHSYLPSPQYAWVVEVVFLPFPVKRLWQRMDQFRSDPVIESDDWTQVPMTLSTASRRSLSPCHNDWATPDSVGKWLLPRACSNTSITDKRLRSRGLIKTITVKSPDFRSVQSAMQAAFGNVFREMQLHPRPDPHDVRSAKFLGLHQGWVPLRKVHKDSRLRFLSPAEMMIPGLWGVPFLSSVMMRSSEPRLFITHPDAYLQDSLAYELGWSWQRLRELTRVYPDVTESTEVPEADALEEHWAWCEALDEAPSTQASSIIRQDRRRSSLSPLVAIAPSIRSMRRSESPVVTRAQSPLAGRKNSSVATLYRRVSAPMSAPMRSSPPVSRPFFSSQMERSSPVVRSISQARVCKKRRRQSSSHQQATPRLTASPSIRLTSPVDRHSARGTTPLAYATPHSNAPLQEMRRLRESSVALTHMPEQEYEFPDMKSFESESDESYMNGNKDDDDDDDEDDSSEDEDMFAGLTEHAQPEQGQRPEDQPWLGLEDRNHISDGENNDLRDWDGATSVSSSQPSEYTSKSQWPADGADTIRIHEDHD</sequence>
<dbReference type="EMBL" id="KQ030512">
    <property type="protein sequence ID" value="KJZ76290.1"/>
    <property type="molecule type" value="Genomic_DNA"/>
</dbReference>
<keyword evidence="3" id="KW-1185">Reference proteome</keyword>
<evidence type="ECO:0000313" key="3">
    <source>
        <dbReference type="Proteomes" id="UP000054481"/>
    </source>
</evidence>
<dbReference type="AlphaFoldDB" id="A0A0F7ZPY1"/>
<protein>
    <submittedName>
        <fullName evidence="2">Uncharacterized protein</fullName>
    </submittedName>
</protein>